<dbReference type="AlphaFoldDB" id="A0A8T0N605"/>
<feature type="compositionally biased region" description="Pro residues" evidence="1">
    <location>
        <begin position="38"/>
        <end position="52"/>
    </location>
</feature>
<evidence type="ECO:0000256" key="1">
    <source>
        <dbReference type="SAM" id="MobiDB-lite"/>
    </source>
</evidence>
<dbReference type="Proteomes" id="UP000823388">
    <property type="component" value="Chromosome 9N"/>
</dbReference>
<proteinExistence type="predicted"/>
<accession>A0A8T0N605</accession>
<name>A0A8T0N605_PANVG</name>
<feature type="region of interest" description="Disordered" evidence="1">
    <location>
        <begin position="1"/>
        <end position="89"/>
    </location>
</feature>
<reference evidence="2" key="1">
    <citation type="submission" date="2020-05" db="EMBL/GenBank/DDBJ databases">
        <title>WGS assembly of Panicum virgatum.</title>
        <authorList>
            <person name="Lovell J.T."/>
            <person name="Jenkins J."/>
            <person name="Shu S."/>
            <person name="Juenger T.E."/>
            <person name="Schmutz J."/>
        </authorList>
    </citation>
    <scope>NUCLEOTIDE SEQUENCE</scope>
    <source>
        <strain evidence="2">AP13</strain>
    </source>
</reference>
<evidence type="ECO:0000313" key="3">
    <source>
        <dbReference type="Proteomes" id="UP000823388"/>
    </source>
</evidence>
<feature type="compositionally biased region" description="Basic and acidic residues" evidence="1">
    <location>
        <begin position="9"/>
        <end position="23"/>
    </location>
</feature>
<feature type="compositionally biased region" description="Pro residues" evidence="1">
    <location>
        <begin position="70"/>
        <end position="89"/>
    </location>
</feature>
<keyword evidence="3" id="KW-1185">Reference proteome</keyword>
<gene>
    <name evidence="2" type="ORF">PVAP13_9NG751877</name>
</gene>
<evidence type="ECO:0000313" key="2">
    <source>
        <dbReference type="EMBL" id="KAG2543539.1"/>
    </source>
</evidence>
<sequence length="156" mass="17358">MAHHPAQRGRTERRARLASRDGGRCGGRWQAPPWLRGRPPPSSSRRLPPPTCPSGRRRRPQGERGAAAPLPCPLPRRARAPPPVSRAVPPLPPWRSLGRAVSMARIRIHSSVFGPFNLGYADTPRIRIHAVSVPYPYRIRIRHGIRAYTGVSVFLS</sequence>
<protein>
    <submittedName>
        <fullName evidence="2">Uncharacterized protein</fullName>
    </submittedName>
</protein>
<comment type="caution">
    <text evidence="2">The sequence shown here is derived from an EMBL/GenBank/DDBJ whole genome shotgun (WGS) entry which is preliminary data.</text>
</comment>
<organism evidence="2 3">
    <name type="scientific">Panicum virgatum</name>
    <name type="common">Blackwell switchgrass</name>
    <dbReference type="NCBI Taxonomy" id="38727"/>
    <lineage>
        <taxon>Eukaryota</taxon>
        <taxon>Viridiplantae</taxon>
        <taxon>Streptophyta</taxon>
        <taxon>Embryophyta</taxon>
        <taxon>Tracheophyta</taxon>
        <taxon>Spermatophyta</taxon>
        <taxon>Magnoliopsida</taxon>
        <taxon>Liliopsida</taxon>
        <taxon>Poales</taxon>
        <taxon>Poaceae</taxon>
        <taxon>PACMAD clade</taxon>
        <taxon>Panicoideae</taxon>
        <taxon>Panicodae</taxon>
        <taxon>Paniceae</taxon>
        <taxon>Panicinae</taxon>
        <taxon>Panicum</taxon>
        <taxon>Panicum sect. Hiantes</taxon>
    </lineage>
</organism>
<dbReference type="EMBL" id="CM029054">
    <property type="protein sequence ID" value="KAG2543539.1"/>
    <property type="molecule type" value="Genomic_DNA"/>
</dbReference>